<feature type="non-terminal residue" evidence="3">
    <location>
        <position position="229"/>
    </location>
</feature>
<sequence length="229" mass="27034">MSCEFLKILHINDNKLSAFPRKFFDFINLEELDISNNLFVTMPHELHSFANLRILNISFNRIENIIIENGMFNNMLKLNLSYNRITELSIFDNALQSLKNFVLTSNQITIIDKNIFNIPTLEKLELDGNRIELLPSNINNMRNRPLRINLYGNPLRSRLDEDLDNPELISIEEVNRDILRNIRYGVIGTFQETDIEIIRREYTNMNLNVKTYYEKLNIPADERLNLEEI</sequence>
<accession>S7W716</accession>
<organism evidence="3 4">
    <name type="scientific">Spraguea lophii (strain 42_110)</name>
    <name type="common">Microsporidian parasite</name>
    <dbReference type="NCBI Taxonomy" id="1358809"/>
    <lineage>
        <taxon>Eukaryota</taxon>
        <taxon>Fungi</taxon>
        <taxon>Fungi incertae sedis</taxon>
        <taxon>Microsporidia</taxon>
        <taxon>Spragueidae</taxon>
        <taxon>Spraguea</taxon>
    </lineage>
</organism>
<dbReference type="Pfam" id="PF00560">
    <property type="entry name" value="LRR_1"/>
    <property type="match status" value="1"/>
</dbReference>
<protein>
    <submittedName>
        <fullName evidence="3">Leucine rich repeat protein</fullName>
    </submittedName>
</protein>
<dbReference type="InParanoid" id="S7W716"/>
<evidence type="ECO:0000256" key="2">
    <source>
        <dbReference type="ARBA" id="ARBA00022737"/>
    </source>
</evidence>
<reference evidence="4" key="1">
    <citation type="journal article" date="2013" name="PLoS Genet.">
        <title>The genome of Spraguea lophii and the basis of host-microsporidian interactions.</title>
        <authorList>
            <person name="Campbell S.E."/>
            <person name="Williams T.A."/>
            <person name="Yousuf A."/>
            <person name="Soanes D.M."/>
            <person name="Paszkiewicz K.H."/>
            <person name="Williams B.A.P."/>
        </authorList>
    </citation>
    <scope>NUCLEOTIDE SEQUENCE [LARGE SCALE GENOMIC DNA]</scope>
    <source>
        <strain evidence="4">42_110</strain>
    </source>
</reference>
<keyword evidence="4" id="KW-1185">Reference proteome</keyword>
<dbReference type="Proteomes" id="UP000014978">
    <property type="component" value="Unassembled WGS sequence"/>
</dbReference>
<dbReference type="Gene3D" id="3.80.10.10">
    <property type="entry name" value="Ribonuclease Inhibitor"/>
    <property type="match status" value="2"/>
</dbReference>
<dbReference type="PANTHER" id="PTHR48051:SF1">
    <property type="entry name" value="RAS SUPPRESSOR PROTEIN 1"/>
    <property type="match status" value="1"/>
</dbReference>
<dbReference type="OrthoDB" id="660555at2759"/>
<dbReference type="SMART" id="SM00369">
    <property type="entry name" value="LRR_TYP"/>
    <property type="match status" value="4"/>
</dbReference>
<dbReference type="STRING" id="1358809.S7W716"/>
<dbReference type="PROSITE" id="PS51450">
    <property type="entry name" value="LRR"/>
    <property type="match status" value="2"/>
</dbReference>
<evidence type="ECO:0000313" key="3">
    <source>
        <dbReference type="EMBL" id="EPR78620.1"/>
    </source>
</evidence>
<dbReference type="SUPFAM" id="SSF52058">
    <property type="entry name" value="L domain-like"/>
    <property type="match status" value="1"/>
</dbReference>
<comment type="caution">
    <text evidence="3">The sequence shown here is derived from an EMBL/GenBank/DDBJ whole genome shotgun (WGS) entry which is preliminary data.</text>
</comment>
<dbReference type="EMBL" id="ATCN01000658">
    <property type="protein sequence ID" value="EPR78620.1"/>
    <property type="molecule type" value="Genomic_DNA"/>
</dbReference>
<dbReference type="HOGENOM" id="CLU_1212338_0_0_1"/>
<evidence type="ECO:0000256" key="1">
    <source>
        <dbReference type="ARBA" id="ARBA00022614"/>
    </source>
</evidence>
<dbReference type="VEuPathDB" id="MicrosporidiaDB:SLOPH_1311"/>
<keyword evidence="2" id="KW-0677">Repeat</keyword>
<dbReference type="OMA" id="RREYTNM"/>
<name>S7W716_SPRLO</name>
<dbReference type="InterPro" id="IPR032675">
    <property type="entry name" value="LRR_dom_sf"/>
</dbReference>
<evidence type="ECO:0000313" key="4">
    <source>
        <dbReference type="Proteomes" id="UP000014978"/>
    </source>
</evidence>
<proteinExistence type="predicted"/>
<keyword evidence="1" id="KW-0433">Leucine-rich repeat</keyword>
<gene>
    <name evidence="3" type="ORF">SLOPH_1311</name>
</gene>
<dbReference type="AlphaFoldDB" id="S7W716"/>
<dbReference type="InterPro" id="IPR001611">
    <property type="entry name" value="Leu-rich_rpt"/>
</dbReference>
<dbReference type="PANTHER" id="PTHR48051">
    <property type="match status" value="1"/>
</dbReference>
<dbReference type="Pfam" id="PF13855">
    <property type="entry name" value="LRR_8"/>
    <property type="match status" value="1"/>
</dbReference>
<dbReference type="GO" id="GO:0005737">
    <property type="term" value="C:cytoplasm"/>
    <property type="evidence" value="ECO:0007669"/>
    <property type="project" value="TreeGrafter"/>
</dbReference>
<dbReference type="InterPro" id="IPR003591">
    <property type="entry name" value="Leu-rich_rpt_typical-subtyp"/>
</dbReference>
<dbReference type="InterPro" id="IPR050216">
    <property type="entry name" value="LRR_domain-containing"/>
</dbReference>